<dbReference type="InterPro" id="IPR056648">
    <property type="entry name" value="DUF7746"/>
</dbReference>
<dbReference type="Proteomes" id="UP000030689">
    <property type="component" value="Unassembled WGS sequence"/>
</dbReference>
<gene>
    <name evidence="2" type="ORF">EUTSA_v10012124mg</name>
</gene>
<organism evidence="2 3">
    <name type="scientific">Eutrema salsugineum</name>
    <name type="common">Saltwater cress</name>
    <name type="synonym">Sisymbrium salsugineum</name>
    <dbReference type="NCBI Taxonomy" id="72664"/>
    <lineage>
        <taxon>Eukaryota</taxon>
        <taxon>Viridiplantae</taxon>
        <taxon>Streptophyta</taxon>
        <taxon>Embryophyta</taxon>
        <taxon>Tracheophyta</taxon>
        <taxon>Spermatophyta</taxon>
        <taxon>Magnoliopsida</taxon>
        <taxon>eudicotyledons</taxon>
        <taxon>Gunneridae</taxon>
        <taxon>Pentapetalae</taxon>
        <taxon>rosids</taxon>
        <taxon>malvids</taxon>
        <taxon>Brassicales</taxon>
        <taxon>Brassicaceae</taxon>
        <taxon>Eutremeae</taxon>
        <taxon>Eutrema</taxon>
    </lineage>
</organism>
<evidence type="ECO:0000313" key="2">
    <source>
        <dbReference type="EMBL" id="ESQ30993.1"/>
    </source>
</evidence>
<feature type="domain" description="DUF7746" evidence="1">
    <location>
        <begin position="284"/>
        <end position="341"/>
    </location>
</feature>
<protein>
    <recommendedName>
        <fullName evidence="1">DUF7746 domain-containing protein</fullName>
    </recommendedName>
</protein>
<dbReference type="PANTHER" id="PTHR33054:SF9">
    <property type="entry name" value="CCHC-TYPE DOMAIN-CONTAINING PROTEIN"/>
    <property type="match status" value="1"/>
</dbReference>
<dbReference type="PANTHER" id="PTHR33054">
    <property type="entry name" value="CCHC-TYPE DOMAIN-CONTAINING PROTEIN"/>
    <property type="match status" value="1"/>
</dbReference>
<dbReference type="EMBL" id="KI517809">
    <property type="protein sequence ID" value="ESQ30993.1"/>
    <property type="molecule type" value="Genomic_DNA"/>
</dbReference>
<evidence type="ECO:0000313" key="3">
    <source>
        <dbReference type="Proteomes" id="UP000030689"/>
    </source>
</evidence>
<dbReference type="OMA" id="ITFRVHY"/>
<dbReference type="eggNOG" id="ENOG502SNUK">
    <property type="taxonomic scope" value="Eukaryota"/>
</dbReference>
<dbReference type="AlphaFoldDB" id="V4KUG5"/>
<dbReference type="Pfam" id="PF24925">
    <property type="entry name" value="DUF7746"/>
    <property type="match status" value="1"/>
</dbReference>
<reference evidence="2 3" key="1">
    <citation type="journal article" date="2013" name="Front. Plant Sci.">
        <title>The Reference Genome of the Halophytic Plant Eutrema salsugineum.</title>
        <authorList>
            <person name="Yang R."/>
            <person name="Jarvis D.E."/>
            <person name="Chen H."/>
            <person name="Beilstein M.A."/>
            <person name="Grimwood J."/>
            <person name="Jenkins J."/>
            <person name="Shu S."/>
            <person name="Prochnik S."/>
            <person name="Xin M."/>
            <person name="Ma C."/>
            <person name="Schmutz J."/>
            <person name="Wing R.A."/>
            <person name="Mitchell-Olds T."/>
            <person name="Schumaker K.S."/>
            <person name="Wang X."/>
        </authorList>
    </citation>
    <scope>NUCLEOTIDE SEQUENCE [LARGE SCALE GENOMIC DNA]</scope>
</reference>
<dbReference type="KEGG" id="eus:EUTSA_v10012124mg"/>
<evidence type="ECO:0000259" key="1">
    <source>
        <dbReference type="Pfam" id="PF24925"/>
    </source>
</evidence>
<sequence length="447" mass="51647">MGGEWSVGAVFELLRSTRLETGGTVLFRVNDFLTFRAITTVNRRLIGAGLPEMVDRRLSRKSPRKSKGVISSHETVIDDFQDSIDNWEILKVHKEQMYQISKLIFLRTNYSIKIEEQDIKLTKPFEIIHLFSKIVLKRHRENGFKYIHTGLVQVGIKPLSKEGLNTSILPILRDTRFKIFEDSLLSSIESNLCTVITYNYEMIEGSIPIVITFRVHYKAMTSAFSSKVKFQVKNLLQTYLSRSNYVIPRYIQWKDINLPDEWVIEGVVQPKPTKPHKPLELNTCLKHIEQYHDGKNSSRNEDKTVAELLIAGFSGQLKGWWDNYLNNQQHSEILDVIKTDEDNVPILDNFETPQQDAVATLVIAITLHFIGDPSEPRDMNAELLSNIKCKRLSDFHLYKNAFLTRVLLRLDSNQPFWKEKFLAGLPTLQGEKVRNKIRDSTRSQIID</sequence>
<accession>V4KUG5</accession>
<proteinExistence type="predicted"/>
<keyword evidence="3" id="KW-1185">Reference proteome</keyword>
<name>V4KUG5_EUTSA</name>
<dbReference type="Gramene" id="ESQ30993">
    <property type="protein sequence ID" value="ESQ30993"/>
    <property type="gene ID" value="EUTSA_v10012124mg"/>
</dbReference>